<keyword evidence="2" id="KW-1185">Reference proteome</keyword>
<dbReference type="EMBL" id="NKHZ01000057">
    <property type="protein sequence ID" value="PNS16517.1"/>
    <property type="molecule type" value="Genomic_DNA"/>
</dbReference>
<dbReference type="Gene3D" id="1.20.120.1630">
    <property type="match status" value="1"/>
</dbReference>
<proteinExistence type="predicted"/>
<evidence type="ECO:0000313" key="2">
    <source>
        <dbReference type="Proteomes" id="UP000243797"/>
    </source>
</evidence>
<name>A0A2K1QMZ9_9PEZI</name>
<organism evidence="1 2">
    <name type="scientific">Sphaceloma murrayae</name>
    <dbReference type="NCBI Taxonomy" id="2082308"/>
    <lineage>
        <taxon>Eukaryota</taxon>
        <taxon>Fungi</taxon>
        <taxon>Dikarya</taxon>
        <taxon>Ascomycota</taxon>
        <taxon>Pezizomycotina</taxon>
        <taxon>Dothideomycetes</taxon>
        <taxon>Dothideomycetidae</taxon>
        <taxon>Myriangiales</taxon>
        <taxon>Elsinoaceae</taxon>
        <taxon>Sphaceloma</taxon>
    </lineage>
</organism>
<dbReference type="PROSITE" id="PS50244">
    <property type="entry name" value="S5A_REDUCTASE"/>
    <property type="match status" value="1"/>
</dbReference>
<dbReference type="Pfam" id="PF06966">
    <property type="entry name" value="DUF1295"/>
    <property type="match status" value="1"/>
</dbReference>
<sequence length="263" mass="29067">MSYHETSAKSELIARGDKGPSPLGTGLFIGLRSADVLLQYAILRHDWGSRLINLLGSSTLSHGPPSATSTPLDLLGLSPYRLILLSMAAGSAIKQNFWLLALSYEKMAPGSSVAVSAFNTFVNSVNDLLFVCSATSASVNGEHFPQTPLLMGVALYVTGMVTETLSEGQRYRFKQDRANKGKVFQGGLFSVARHINYTGYLMWRVGYAMAGGGYAWGLANVAFYLFNFSRAIPPLNHYCEERYGEQWEQYKRNTPYKMIPFIY</sequence>
<dbReference type="PANTHER" id="PTHR32251">
    <property type="entry name" value="3-OXO-5-ALPHA-STEROID 4-DEHYDROGENASE"/>
    <property type="match status" value="1"/>
</dbReference>
<accession>A0A2K1QMZ9</accession>
<comment type="caution">
    <text evidence="1">The sequence shown here is derived from an EMBL/GenBank/DDBJ whole genome shotgun (WGS) entry which is preliminary data.</text>
</comment>
<dbReference type="STRING" id="2082308.A0A2K1QMZ9"/>
<dbReference type="OrthoDB" id="67965at2759"/>
<dbReference type="GO" id="GO:0016020">
    <property type="term" value="C:membrane"/>
    <property type="evidence" value="ECO:0007669"/>
    <property type="project" value="TreeGrafter"/>
</dbReference>
<protein>
    <submittedName>
        <fullName evidence="1">Uncharacterized protein</fullName>
    </submittedName>
</protein>
<dbReference type="InParanoid" id="A0A2K1QMZ9"/>
<dbReference type="PANTHER" id="PTHR32251:SF15">
    <property type="entry name" value="3-OXO-5-ALPHA-STEROID 4-DEHYDROGENASE (DUF1295)"/>
    <property type="match status" value="1"/>
</dbReference>
<dbReference type="AlphaFoldDB" id="A0A2K1QMZ9"/>
<reference evidence="1 2" key="1">
    <citation type="submission" date="2017-06" db="EMBL/GenBank/DDBJ databases">
        <title>Draft genome sequence of a variant of Elsinoe murrayae.</title>
        <authorList>
            <person name="Cheng Q."/>
        </authorList>
    </citation>
    <scope>NUCLEOTIDE SEQUENCE [LARGE SCALE GENOMIC DNA]</scope>
    <source>
        <strain evidence="1 2">CQ-2017a</strain>
    </source>
</reference>
<dbReference type="InterPro" id="IPR010721">
    <property type="entry name" value="UstE-like"/>
</dbReference>
<evidence type="ECO:0000313" key="1">
    <source>
        <dbReference type="EMBL" id="PNS16517.1"/>
    </source>
</evidence>
<dbReference type="Proteomes" id="UP000243797">
    <property type="component" value="Unassembled WGS sequence"/>
</dbReference>
<gene>
    <name evidence="1" type="ORF">CAC42_251</name>
</gene>